<protein>
    <recommendedName>
        <fullName evidence="4">Zn(2)-C6 fungal-type domain-containing protein</fullName>
    </recommendedName>
</protein>
<dbReference type="GeneID" id="9667802"/>
<evidence type="ECO:0000313" key="6">
    <source>
        <dbReference type="Proteomes" id="UP000005206"/>
    </source>
</evidence>
<dbReference type="Pfam" id="PF00172">
    <property type="entry name" value="Zn_clus"/>
    <property type="match status" value="1"/>
</dbReference>
<dbReference type="SUPFAM" id="SSF57701">
    <property type="entry name" value="Zn2/Cys6 DNA-binding domain"/>
    <property type="match status" value="1"/>
</dbReference>
<evidence type="ECO:0000256" key="2">
    <source>
        <dbReference type="ARBA" id="ARBA00023242"/>
    </source>
</evidence>
<dbReference type="Gene3D" id="4.10.240.10">
    <property type="entry name" value="Zn(2)-C6 fungal-type DNA-binding domain"/>
    <property type="match status" value="1"/>
</dbReference>
<dbReference type="PANTHER" id="PTHR37534:SF11">
    <property type="entry name" value="ZN(II)2CYS6 TRANSCRIPTION FACTOR (EUROFUNG)"/>
    <property type="match status" value="1"/>
</dbReference>
<dbReference type="PROSITE" id="PS00463">
    <property type="entry name" value="ZN2_CY6_FUNGAL_1"/>
    <property type="match status" value="1"/>
</dbReference>
<dbReference type="InParanoid" id="C7YY89"/>
<feature type="region of interest" description="Disordered" evidence="3">
    <location>
        <begin position="76"/>
        <end position="124"/>
    </location>
</feature>
<comment type="subcellular location">
    <subcellularLocation>
        <location evidence="1">Nucleus</location>
    </subcellularLocation>
</comment>
<dbReference type="VEuPathDB" id="FungiDB:NECHADRAFT_46571"/>
<proteinExistence type="predicted"/>
<dbReference type="HOGENOM" id="CLU_014597_1_0_1"/>
<sequence>MQAKTSTTKSGCKRTSARPKNGPNPRSRSGCATCKAKHTKCDETRPECLRCIRKGVKCGGYWKEFKWSFKHQPGEMDINIQTGPSPTPSRRGSSVRTDKMPTTAVPMTILDPAPGPSKQDDLATEDASSILGDASWTSSSCTDSETDLFTQTNSIVDTNDMTVMTPIVEMTSQALIPPAGQYLEGTPLTVSLIADTSSLLISNWFEQVCTAWSGFDSETNLNRKLALELCTTSHSVFSSLQSMSAGFLSTRLPNMRQSAMYFLQAATGSVLSEAKEVSCRTVLDTIPSGLLFSLFCLGTTVCWVDARQLGLPFFREAKMILKRLNRRLSTYSEKDLELLSFFNRSFAYCEMLLAAVEDETDAVVESDSTMIGPRTDPNMQLAERYIDNSPHPWTGISPLAAQLFAQSIRLCRSFRRHLKLPKETERDFQRALEEIQEAQRLEERLLGLEFSAAVPINETGDFRTPALHLSQIAEAYQLAALLQLYQTFPDLVALRLPLDSAHANSRHIPWEEWIIPLSLRLVNVLEQIPPDSGTRVIQPLLYITASTGLRYDTMTLLDVPGFSFETDASPVTGFQSGPFGALPGDPMEALGTSPASVPPGNLISRMSLDISNARHFITGRLNMLENTLPPKPVVMARELIKAIWDAYDNEPPGSATVHWVDVMEDKNLRSMFG</sequence>
<dbReference type="Proteomes" id="UP000005206">
    <property type="component" value="Chromosome 8"/>
</dbReference>
<dbReference type="AlphaFoldDB" id="C7YY89"/>
<evidence type="ECO:0000259" key="4">
    <source>
        <dbReference type="PROSITE" id="PS50048"/>
    </source>
</evidence>
<dbReference type="InterPro" id="IPR001138">
    <property type="entry name" value="Zn2Cys6_DnaBD"/>
</dbReference>
<dbReference type="RefSeq" id="XP_003048677.1">
    <property type="nucleotide sequence ID" value="XM_003048631.1"/>
</dbReference>
<dbReference type="PROSITE" id="PS50048">
    <property type="entry name" value="ZN2_CY6_FUNGAL_2"/>
    <property type="match status" value="1"/>
</dbReference>
<feature type="compositionally biased region" description="Low complexity" evidence="3">
    <location>
        <begin position="82"/>
        <end position="95"/>
    </location>
</feature>
<reference evidence="5 6" key="1">
    <citation type="journal article" date="2009" name="PLoS Genet.">
        <title>The genome of Nectria haematococca: contribution of supernumerary chromosomes to gene expansion.</title>
        <authorList>
            <person name="Coleman J.J."/>
            <person name="Rounsley S.D."/>
            <person name="Rodriguez-Carres M."/>
            <person name="Kuo A."/>
            <person name="Wasmann C.C."/>
            <person name="Grimwood J."/>
            <person name="Schmutz J."/>
            <person name="Taga M."/>
            <person name="White G.J."/>
            <person name="Zhou S."/>
            <person name="Schwartz D.C."/>
            <person name="Freitag M."/>
            <person name="Ma L.J."/>
            <person name="Danchin E.G."/>
            <person name="Henrissat B."/>
            <person name="Coutinho P.M."/>
            <person name="Nelson D.R."/>
            <person name="Straney D."/>
            <person name="Napoli C.A."/>
            <person name="Barker B.M."/>
            <person name="Gribskov M."/>
            <person name="Rep M."/>
            <person name="Kroken S."/>
            <person name="Molnar I."/>
            <person name="Rensing C."/>
            <person name="Kennell J.C."/>
            <person name="Zamora J."/>
            <person name="Farman M.L."/>
            <person name="Selker E.U."/>
            <person name="Salamov A."/>
            <person name="Shapiro H."/>
            <person name="Pangilinan J."/>
            <person name="Lindquist E."/>
            <person name="Lamers C."/>
            <person name="Grigoriev I.V."/>
            <person name="Geiser D.M."/>
            <person name="Covert S.F."/>
            <person name="Temporini E."/>
            <person name="Vanetten H.D."/>
        </authorList>
    </citation>
    <scope>NUCLEOTIDE SEQUENCE [LARGE SCALE GENOMIC DNA]</scope>
    <source>
        <strain evidence="6">ATCC MYA-4622 / CBS 123669 / FGSC 9596 / NRRL 45880 / 77-13-4</strain>
    </source>
</reference>
<dbReference type="InterPro" id="IPR036864">
    <property type="entry name" value="Zn2-C6_fun-type_DNA-bd_sf"/>
</dbReference>
<feature type="compositionally biased region" description="Polar residues" evidence="3">
    <location>
        <begin position="1"/>
        <end position="10"/>
    </location>
</feature>
<dbReference type="OrthoDB" id="4835445at2759"/>
<dbReference type="SMART" id="SM00066">
    <property type="entry name" value="GAL4"/>
    <property type="match status" value="1"/>
</dbReference>
<dbReference type="KEGG" id="nhe:NECHADRAFT_46571"/>
<dbReference type="PANTHER" id="PTHR37534">
    <property type="entry name" value="TRANSCRIPTIONAL ACTIVATOR PROTEIN UGA3"/>
    <property type="match status" value="1"/>
</dbReference>
<dbReference type="GO" id="GO:0045944">
    <property type="term" value="P:positive regulation of transcription by RNA polymerase II"/>
    <property type="evidence" value="ECO:0007669"/>
    <property type="project" value="TreeGrafter"/>
</dbReference>
<name>C7YY89_FUSV7</name>
<dbReference type="CDD" id="cd00067">
    <property type="entry name" value="GAL4"/>
    <property type="match status" value="1"/>
</dbReference>
<dbReference type="GO" id="GO:0000981">
    <property type="term" value="F:DNA-binding transcription factor activity, RNA polymerase II-specific"/>
    <property type="evidence" value="ECO:0007669"/>
    <property type="project" value="InterPro"/>
</dbReference>
<evidence type="ECO:0000256" key="1">
    <source>
        <dbReference type="ARBA" id="ARBA00004123"/>
    </source>
</evidence>
<accession>C7YY89</accession>
<dbReference type="eggNOG" id="ENOG502R1US">
    <property type="taxonomic scope" value="Eukaryota"/>
</dbReference>
<keyword evidence="6" id="KW-1185">Reference proteome</keyword>
<dbReference type="GO" id="GO:0008270">
    <property type="term" value="F:zinc ion binding"/>
    <property type="evidence" value="ECO:0007669"/>
    <property type="project" value="InterPro"/>
</dbReference>
<dbReference type="GO" id="GO:0005634">
    <property type="term" value="C:nucleus"/>
    <property type="evidence" value="ECO:0007669"/>
    <property type="project" value="UniProtKB-SubCell"/>
</dbReference>
<dbReference type="EMBL" id="GG698903">
    <property type="protein sequence ID" value="EEU42964.1"/>
    <property type="molecule type" value="Genomic_DNA"/>
</dbReference>
<gene>
    <name evidence="5" type="ORF">NECHADRAFT_46571</name>
</gene>
<dbReference type="OMA" id="TIWRAYD"/>
<feature type="region of interest" description="Disordered" evidence="3">
    <location>
        <begin position="1"/>
        <end position="30"/>
    </location>
</feature>
<evidence type="ECO:0000313" key="5">
    <source>
        <dbReference type="EMBL" id="EEU42964.1"/>
    </source>
</evidence>
<feature type="domain" description="Zn(2)-C6 fungal-type" evidence="4">
    <location>
        <begin position="30"/>
        <end position="58"/>
    </location>
</feature>
<dbReference type="InterPro" id="IPR021858">
    <property type="entry name" value="Fun_TF"/>
</dbReference>
<dbReference type="Pfam" id="PF11951">
    <property type="entry name" value="Fungal_trans_2"/>
    <property type="match status" value="2"/>
</dbReference>
<keyword evidence="2" id="KW-0539">Nucleus</keyword>
<organism evidence="5 6">
    <name type="scientific">Fusarium vanettenii (strain ATCC MYA-4622 / CBS 123669 / FGSC 9596 / NRRL 45880 / 77-13-4)</name>
    <name type="common">Fusarium solani subsp. pisi</name>
    <dbReference type="NCBI Taxonomy" id="660122"/>
    <lineage>
        <taxon>Eukaryota</taxon>
        <taxon>Fungi</taxon>
        <taxon>Dikarya</taxon>
        <taxon>Ascomycota</taxon>
        <taxon>Pezizomycotina</taxon>
        <taxon>Sordariomycetes</taxon>
        <taxon>Hypocreomycetidae</taxon>
        <taxon>Hypocreales</taxon>
        <taxon>Nectriaceae</taxon>
        <taxon>Fusarium</taxon>
        <taxon>Fusarium solani species complex</taxon>
        <taxon>Fusarium vanettenii</taxon>
    </lineage>
</organism>
<dbReference type="GO" id="GO:0000976">
    <property type="term" value="F:transcription cis-regulatory region binding"/>
    <property type="evidence" value="ECO:0007669"/>
    <property type="project" value="TreeGrafter"/>
</dbReference>
<evidence type="ECO:0000256" key="3">
    <source>
        <dbReference type="SAM" id="MobiDB-lite"/>
    </source>
</evidence>